<protein>
    <submittedName>
        <fullName evidence="1">Uncharacterized protein</fullName>
    </submittedName>
</protein>
<gene>
    <name evidence="1" type="ordered locus">AXX17_At4g04350</name>
</gene>
<comment type="caution">
    <text evidence="1">The sequence shown here is derived from an EMBL/GenBank/DDBJ whole genome shotgun (WGS) entry which is preliminary data.</text>
</comment>
<sequence length="58" mass="6754">MKSPLHARSPQGQKYRSVSKFSCSKKLIEILLVWADVLDVILMKTRDLMFLTYEILLV</sequence>
<accession>A0A178UZM7</accession>
<organism evidence="1 2">
    <name type="scientific">Arabidopsis thaliana</name>
    <name type="common">Mouse-ear cress</name>
    <dbReference type="NCBI Taxonomy" id="3702"/>
    <lineage>
        <taxon>Eukaryota</taxon>
        <taxon>Viridiplantae</taxon>
        <taxon>Streptophyta</taxon>
        <taxon>Embryophyta</taxon>
        <taxon>Tracheophyta</taxon>
        <taxon>Spermatophyta</taxon>
        <taxon>Magnoliopsida</taxon>
        <taxon>eudicotyledons</taxon>
        <taxon>Gunneridae</taxon>
        <taxon>Pentapetalae</taxon>
        <taxon>rosids</taxon>
        <taxon>malvids</taxon>
        <taxon>Brassicales</taxon>
        <taxon>Brassicaceae</taxon>
        <taxon>Camelineae</taxon>
        <taxon>Arabidopsis</taxon>
    </lineage>
</organism>
<reference evidence="2" key="1">
    <citation type="journal article" date="2016" name="Proc. Natl. Acad. Sci. U.S.A.">
        <title>Chromosome-level assembly of Arabidopsis thaliana Ler reveals the extent of translocation and inversion polymorphisms.</title>
        <authorList>
            <person name="Zapata L."/>
            <person name="Ding J."/>
            <person name="Willing E.M."/>
            <person name="Hartwig B."/>
            <person name="Bezdan D."/>
            <person name="Jiao W.B."/>
            <person name="Patel V."/>
            <person name="Velikkakam James G."/>
            <person name="Koornneef M."/>
            <person name="Ossowski S."/>
            <person name="Schneeberger K."/>
        </authorList>
    </citation>
    <scope>NUCLEOTIDE SEQUENCE [LARGE SCALE GENOMIC DNA]</scope>
    <source>
        <strain evidence="2">cv. Landsberg erecta</strain>
    </source>
</reference>
<dbReference type="AlphaFoldDB" id="A0A178UZM7"/>
<evidence type="ECO:0000313" key="1">
    <source>
        <dbReference type="EMBL" id="OAO98837.1"/>
    </source>
</evidence>
<name>A0A178UZM7_ARATH</name>
<evidence type="ECO:0000313" key="2">
    <source>
        <dbReference type="Proteomes" id="UP000078284"/>
    </source>
</evidence>
<dbReference type="EMBL" id="LUHQ01000004">
    <property type="protein sequence ID" value="OAO98837.1"/>
    <property type="molecule type" value="Genomic_DNA"/>
</dbReference>
<dbReference type="Proteomes" id="UP000078284">
    <property type="component" value="Chromosome 4"/>
</dbReference>
<proteinExistence type="predicted"/>